<dbReference type="SMART" id="SM00091">
    <property type="entry name" value="PAS"/>
    <property type="match status" value="3"/>
</dbReference>
<gene>
    <name evidence="10" type="ORF">EQG79_20470</name>
</gene>
<evidence type="ECO:0000259" key="9">
    <source>
        <dbReference type="PROSITE" id="PS50113"/>
    </source>
</evidence>
<dbReference type="SMART" id="SM00387">
    <property type="entry name" value="HATPase_c"/>
    <property type="match status" value="1"/>
</dbReference>
<dbReference type="InterPro" id="IPR035965">
    <property type="entry name" value="PAS-like_dom_sf"/>
</dbReference>
<dbReference type="Gene3D" id="2.10.70.100">
    <property type="match status" value="2"/>
</dbReference>
<sequence>MTGEQKPFSRYDTLALDRLQFALQAAHVGTWDIDLVNQQVWWDDHCQELFGISGANQVPFAQVLTMVHPADQLRVGQAVQRAIDQEENGRYDIMHRANSVDGSERWLHCRGKAYVNEQGLPYRLAGTVADVTEQVLARQQVDASEARLRFIVASAPIAIALFTGEELVIDLPNQTFIDTIGKGPDIAGKPLRQLMPELENQPILQTLSDVYTSGTLHQSFGTPVDVVQQGVLRHNFYDITYTPIQNAVGHTYAVLNISVDVTEQVLARQKIAEAEERFRGAIELAELGTWEVDLSTAEFCFSDRLKAWYGLRPHESVTGEHVYLAVREADRARLWAAASDIISQASPNRLYDVEYTIDAARTGRERILRAQGNVFVDASGRPTRISGTVQDVTEQRWVQLALEREVQERTEELAVMNRELMTTNEEFMVVNHALEEANNDLVRSNQNLEQFAYIASHDLQEPLRKIQQFGDLLKIRYADSAGDELDFLNRMQSAAGRMSILIRDLLAFSRISTRQASLTPVALRQAVEQALDNLSVSIAETKAQIDIHDLPVIPGDSLQLSQLFQNLLSNAIKFSRPGVTPHVVISSHPVQARELPPSIKPTRLAAAYHRVEVADNGIGFDEKYTDRIFQVFQRLHGKNEFAGTGVGLAICEKVAVNHGGGITASSQSGQGATFSVYLPVSE</sequence>
<evidence type="ECO:0000313" key="10">
    <source>
        <dbReference type="EMBL" id="RYC67844.1"/>
    </source>
</evidence>
<dbReference type="InterPro" id="IPR000014">
    <property type="entry name" value="PAS"/>
</dbReference>
<proteinExistence type="predicted"/>
<dbReference type="SUPFAM" id="SSF55785">
    <property type="entry name" value="PYP-like sensor domain (PAS domain)"/>
    <property type="match status" value="3"/>
</dbReference>
<dbReference type="Gene3D" id="3.30.450.20">
    <property type="entry name" value="PAS domain"/>
    <property type="match status" value="3"/>
</dbReference>
<evidence type="ECO:0000256" key="6">
    <source>
        <dbReference type="SAM" id="Coils"/>
    </source>
</evidence>
<evidence type="ECO:0000256" key="2">
    <source>
        <dbReference type="ARBA" id="ARBA00012438"/>
    </source>
</evidence>
<dbReference type="PROSITE" id="PS50113">
    <property type="entry name" value="PAC"/>
    <property type="match status" value="2"/>
</dbReference>
<dbReference type="SMART" id="SM00388">
    <property type="entry name" value="HisKA"/>
    <property type="match status" value="1"/>
</dbReference>
<dbReference type="Pfam" id="PF08447">
    <property type="entry name" value="PAS_3"/>
    <property type="match status" value="2"/>
</dbReference>
<name>A0A4Q2UFI5_9BACT</name>
<protein>
    <recommendedName>
        <fullName evidence="2">histidine kinase</fullName>
        <ecNumber evidence="2">2.7.13.3</ecNumber>
    </recommendedName>
</protein>
<feature type="coiled-coil region" evidence="6">
    <location>
        <begin position="399"/>
        <end position="426"/>
    </location>
</feature>
<reference evidence="10 11" key="1">
    <citation type="submission" date="2019-01" db="EMBL/GenBank/DDBJ databases">
        <title>Spirosoma flava sp. nov., a propanil-degrading bacterium isolated from herbicide-contaminated soil.</title>
        <authorList>
            <person name="Zhang L."/>
            <person name="Jiang J.-D."/>
        </authorList>
    </citation>
    <scope>NUCLEOTIDE SEQUENCE [LARGE SCALE GENOMIC DNA]</scope>
    <source>
        <strain evidence="10 11">TY50</strain>
    </source>
</reference>
<feature type="domain" description="PAC" evidence="9">
    <location>
        <begin position="351"/>
        <end position="404"/>
    </location>
</feature>
<keyword evidence="4" id="KW-0808">Transferase</keyword>
<evidence type="ECO:0000313" key="11">
    <source>
        <dbReference type="Proteomes" id="UP000290407"/>
    </source>
</evidence>
<dbReference type="CDD" id="cd00082">
    <property type="entry name" value="HisKA"/>
    <property type="match status" value="1"/>
</dbReference>
<organism evidence="10 11">
    <name type="scientific">Spirosoma sordidisoli</name>
    <dbReference type="NCBI Taxonomy" id="2502893"/>
    <lineage>
        <taxon>Bacteria</taxon>
        <taxon>Pseudomonadati</taxon>
        <taxon>Bacteroidota</taxon>
        <taxon>Cytophagia</taxon>
        <taxon>Cytophagales</taxon>
        <taxon>Cytophagaceae</taxon>
        <taxon>Spirosoma</taxon>
    </lineage>
</organism>
<dbReference type="PANTHER" id="PTHR43304:SF1">
    <property type="entry name" value="PAC DOMAIN-CONTAINING PROTEIN"/>
    <property type="match status" value="1"/>
</dbReference>
<dbReference type="Pfam" id="PF00512">
    <property type="entry name" value="HisKA"/>
    <property type="match status" value="1"/>
</dbReference>
<dbReference type="FunFam" id="3.30.565.10:FF:000006">
    <property type="entry name" value="Sensor histidine kinase WalK"/>
    <property type="match status" value="1"/>
</dbReference>
<dbReference type="PRINTS" id="PR00344">
    <property type="entry name" value="BCTRLSENSOR"/>
</dbReference>
<dbReference type="Gene3D" id="3.30.565.10">
    <property type="entry name" value="Histidine kinase-like ATPase, C-terminal domain"/>
    <property type="match status" value="1"/>
</dbReference>
<feature type="domain" description="PAC" evidence="9">
    <location>
        <begin position="91"/>
        <end position="143"/>
    </location>
</feature>
<dbReference type="SMART" id="SM00086">
    <property type="entry name" value="PAC"/>
    <property type="match status" value="2"/>
</dbReference>
<dbReference type="InterPro" id="IPR036097">
    <property type="entry name" value="HisK_dim/P_sf"/>
</dbReference>
<dbReference type="InterPro" id="IPR003594">
    <property type="entry name" value="HATPase_dom"/>
</dbReference>
<evidence type="ECO:0000259" key="8">
    <source>
        <dbReference type="PROSITE" id="PS50112"/>
    </source>
</evidence>
<feature type="domain" description="Histidine kinase" evidence="7">
    <location>
        <begin position="454"/>
        <end position="682"/>
    </location>
</feature>
<dbReference type="PROSITE" id="PS50109">
    <property type="entry name" value="HIS_KIN"/>
    <property type="match status" value="1"/>
</dbReference>
<dbReference type="EC" id="2.7.13.3" evidence="2"/>
<dbReference type="GO" id="GO:0000155">
    <property type="term" value="F:phosphorelay sensor kinase activity"/>
    <property type="evidence" value="ECO:0007669"/>
    <property type="project" value="InterPro"/>
</dbReference>
<dbReference type="InterPro" id="IPR001610">
    <property type="entry name" value="PAC"/>
</dbReference>
<feature type="domain" description="PAS" evidence="8">
    <location>
        <begin position="15"/>
        <end position="86"/>
    </location>
</feature>
<dbReference type="InterPro" id="IPR013655">
    <property type="entry name" value="PAS_fold_3"/>
</dbReference>
<dbReference type="Pfam" id="PF08448">
    <property type="entry name" value="PAS_4"/>
    <property type="match status" value="1"/>
</dbReference>
<dbReference type="Gene3D" id="1.10.287.130">
    <property type="match status" value="1"/>
</dbReference>
<keyword evidence="5" id="KW-0418">Kinase</keyword>
<dbReference type="CDD" id="cd00130">
    <property type="entry name" value="PAS"/>
    <property type="match status" value="1"/>
</dbReference>
<keyword evidence="6" id="KW-0175">Coiled coil</keyword>
<evidence type="ECO:0000259" key="7">
    <source>
        <dbReference type="PROSITE" id="PS50109"/>
    </source>
</evidence>
<dbReference type="AlphaFoldDB" id="A0A4Q2UFI5"/>
<dbReference type="Pfam" id="PF02518">
    <property type="entry name" value="HATPase_c"/>
    <property type="match status" value="1"/>
</dbReference>
<dbReference type="InterPro" id="IPR004358">
    <property type="entry name" value="Sig_transdc_His_kin-like_C"/>
</dbReference>
<comment type="catalytic activity">
    <reaction evidence="1">
        <text>ATP + protein L-histidine = ADP + protein N-phospho-L-histidine.</text>
        <dbReference type="EC" id="2.7.13.3"/>
    </reaction>
</comment>
<dbReference type="InterPro" id="IPR013656">
    <property type="entry name" value="PAS_4"/>
</dbReference>
<evidence type="ECO:0000256" key="3">
    <source>
        <dbReference type="ARBA" id="ARBA00022553"/>
    </source>
</evidence>
<evidence type="ECO:0000256" key="1">
    <source>
        <dbReference type="ARBA" id="ARBA00000085"/>
    </source>
</evidence>
<dbReference type="SUPFAM" id="SSF47384">
    <property type="entry name" value="Homodimeric domain of signal transducing histidine kinase"/>
    <property type="match status" value="1"/>
</dbReference>
<comment type="caution">
    <text evidence="10">The sequence shown here is derived from an EMBL/GenBank/DDBJ whole genome shotgun (WGS) entry which is preliminary data.</text>
</comment>
<dbReference type="InterPro" id="IPR052162">
    <property type="entry name" value="Sensor_kinase/Photoreceptor"/>
</dbReference>
<keyword evidence="3" id="KW-0597">Phosphoprotein</keyword>
<dbReference type="InterPro" id="IPR003661">
    <property type="entry name" value="HisK_dim/P_dom"/>
</dbReference>
<dbReference type="PROSITE" id="PS50112">
    <property type="entry name" value="PAS"/>
    <property type="match status" value="1"/>
</dbReference>
<dbReference type="EMBL" id="SBLB01000006">
    <property type="protein sequence ID" value="RYC67844.1"/>
    <property type="molecule type" value="Genomic_DNA"/>
</dbReference>
<dbReference type="NCBIfam" id="TIGR00229">
    <property type="entry name" value="sensory_box"/>
    <property type="match status" value="2"/>
</dbReference>
<dbReference type="PANTHER" id="PTHR43304">
    <property type="entry name" value="PHYTOCHROME-LIKE PROTEIN CPH1"/>
    <property type="match status" value="1"/>
</dbReference>
<evidence type="ECO:0000256" key="4">
    <source>
        <dbReference type="ARBA" id="ARBA00022679"/>
    </source>
</evidence>
<dbReference type="RefSeq" id="WP_129603600.1">
    <property type="nucleotide sequence ID" value="NZ_SBLB01000006.1"/>
</dbReference>
<evidence type="ECO:0000256" key="5">
    <source>
        <dbReference type="ARBA" id="ARBA00022777"/>
    </source>
</evidence>
<dbReference type="InterPro" id="IPR005467">
    <property type="entry name" value="His_kinase_dom"/>
</dbReference>
<dbReference type="SUPFAM" id="SSF55874">
    <property type="entry name" value="ATPase domain of HSP90 chaperone/DNA topoisomerase II/histidine kinase"/>
    <property type="match status" value="1"/>
</dbReference>
<dbReference type="InterPro" id="IPR036890">
    <property type="entry name" value="HATPase_C_sf"/>
</dbReference>
<accession>A0A4Q2UFI5</accession>
<keyword evidence="11" id="KW-1185">Reference proteome</keyword>
<dbReference type="InterPro" id="IPR000700">
    <property type="entry name" value="PAS-assoc_C"/>
</dbReference>
<dbReference type="Proteomes" id="UP000290407">
    <property type="component" value="Unassembled WGS sequence"/>
</dbReference>